<feature type="compositionally biased region" description="Acidic residues" evidence="2">
    <location>
        <begin position="452"/>
        <end position="465"/>
    </location>
</feature>
<reference evidence="4" key="1">
    <citation type="submission" date="2021-01" db="EMBL/GenBank/DDBJ databases">
        <authorList>
            <person name="Corre E."/>
            <person name="Pelletier E."/>
            <person name="Niang G."/>
            <person name="Scheremetjew M."/>
            <person name="Finn R."/>
            <person name="Kale V."/>
            <person name="Holt S."/>
            <person name="Cochrane G."/>
            <person name="Meng A."/>
            <person name="Brown T."/>
            <person name="Cohen L."/>
        </authorList>
    </citation>
    <scope>NUCLEOTIDE SEQUENCE</scope>
    <source>
        <strain evidence="4">B650</strain>
    </source>
</reference>
<organism evidence="4">
    <name type="scientific">Leptocylindrus danicus</name>
    <dbReference type="NCBI Taxonomy" id="163516"/>
    <lineage>
        <taxon>Eukaryota</taxon>
        <taxon>Sar</taxon>
        <taxon>Stramenopiles</taxon>
        <taxon>Ochrophyta</taxon>
        <taxon>Bacillariophyta</taxon>
        <taxon>Coscinodiscophyceae</taxon>
        <taxon>Chaetocerotophycidae</taxon>
        <taxon>Leptocylindrales</taxon>
        <taxon>Leptocylindraceae</taxon>
        <taxon>Leptocylindrus</taxon>
    </lineage>
</organism>
<dbReference type="InterPro" id="IPR005114">
    <property type="entry name" value="Helicase_assoc"/>
</dbReference>
<feature type="region of interest" description="Disordered" evidence="2">
    <location>
        <begin position="686"/>
        <end position="713"/>
    </location>
</feature>
<evidence type="ECO:0000256" key="1">
    <source>
        <dbReference type="SAM" id="Coils"/>
    </source>
</evidence>
<feature type="compositionally biased region" description="Polar residues" evidence="2">
    <location>
        <begin position="466"/>
        <end position="493"/>
    </location>
</feature>
<dbReference type="AlphaFoldDB" id="A0A7S2LBI8"/>
<evidence type="ECO:0000313" key="4">
    <source>
        <dbReference type="EMBL" id="CAD9601102.1"/>
    </source>
</evidence>
<evidence type="ECO:0000259" key="3">
    <source>
        <dbReference type="Pfam" id="PF03457"/>
    </source>
</evidence>
<sequence length="1026" mass="107377">MDGQTHNNTNTAGAGNNNTNSLSLLLDAVDARNGPSSAQQATQRMSATTSGATPTQHQAATAALQQLSSAGANVNATTTAYGGATANSFAGATSSATHHGGLSLLHGARDQHNVNALSQLHVNGAAPGTNMNDLLGQNMNLVQRERLAAALMYEQQQQAAQVEAQLRFQDQLSLYLQLERQQQLQQVQAAQAQAQQNALLQAQAQQSKMAAANLANLERNSALTEAGIVASHVNARSLEVQAAQNVNALGGVVNPNNVNVVSSVNVGAPGVGTDMNGNPTVVNMSPQIAVDNNGDPMNMNMSVAAAQQKAEQAQHQHQQQQEVNAALNSSNSATCTVASSNNAASGGASRQMSILVPCRARGMPVGHNPKTAHFRISEHMEHGAELICSYPACRSAGVKFCYCAYCQTPVAKRNFRKRHMHKHSSGGSASAGGTSSTPGANDEDRSVSVAGDGDDPDAIGEDESTTADVQGDVTNANPNANSGNTSAPSTPSTVGGMRAGILPLGVHRSTSTGSSAATPRQDGIPKPSDSNTTSTAGEGAGAMQIILPRLHNDAAPQAQDAANHDDHHTNHHNNGSTTTAAEAQLLASVSNAAASTCTNAQNNEAAAVANLLGKRKLMSNSADQQAQARQNPAALAANQNGRTLDRTGLVVNVPQAAGNNSNVLHAIGNAVANGMVPSSSGTVHDITGNSNGVSNNHGTSNGNSNSNSYNTHNLLNLDNSNHNASETASTASLGQWVSRQRRHYRLLREGKPSTMTQERIQQLERVGFVWNARDMDVTTAAAITTTIIGGGGPAPAIVREICDLRAQMQMNSNHHCDTSNVLNLASQITCSSAEIEQVVDSALQQAHLNLQQHLTTHNQAEMAVALEAGTTEVGTEADDHHHQHQEDNVNHVVLMEAEEDPTDEAAAANTCSTDIMEHHHHHPPVVVVDHVQQEDNAIMNDDDDEAVVDGDDDEEDDYKLPSEVVLDTCTEAMMASAVVNIHTTATPTAAAAAAVTATASEEEEEEEEEKAKSERWKMLLDAAVQV</sequence>
<dbReference type="Gene3D" id="6.10.140.530">
    <property type="match status" value="1"/>
</dbReference>
<protein>
    <recommendedName>
        <fullName evidence="3">Helicase-associated domain-containing protein</fullName>
    </recommendedName>
</protein>
<feature type="compositionally biased region" description="Low complexity" evidence="2">
    <location>
        <begin position="7"/>
        <end position="20"/>
    </location>
</feature>
<feature type="region of interest" description="Disordered" evidence="2">
    <location>
        <begin position="33"/>
        <end position="57"/>
    </location>
</feature>
<feature type="domain" description="Helicase-associated" evidence="3">
    <location>
        <begin position="725"/>
        <end position="768"/>
    </location>
</feature>
<dbReference type="Pfam" id="PF03457">
    <property type="entry name" value="HA"/>
    <property type="match status" value="1"/>
</dbReference>
<feature type="coiled-coil region" evidence="1">
    <location>
        <begin position="175"/>
        <end position="220"/>
    </location>
</feature>
<proteinExistence type="predicted"/>
<gene>
    <name evidence="4" type="ORF">LDAN0321_LOCUS16715</name>
</gene>
<feature type="compositionally biased region" description="Polar residues" evidence="2">
    <location>
        <begin position="34"/>
        <end position="50"/>
    </location>
</feature>
<feature type="region of interest" description="Disordered" evidence="2">
    <location>
        <begin position="417"/>
        <end position="537"/>
    </location>
</feature>
<feature type="compositionally biased region" description="Polar residues" evidence="2">
    <location>
        <begin position="508"/>
        <end position="518"/>
    </location>
</feature>
<accession>A0A7S2LBI8</accession>
<name>A0A7S2LBI8_9STRA</name>
<feature type="compositionally biased region" description="Low complexity" evidence="2">
    <location>
        <begin position="687"/>
        <end position="713"/>
    </location>
</feature>
<evidence type="ECO:0000256" key="2">
    <source>
        <dbReference type="SAM" id="MobiDB-lite"/>
    </source>
</evidence>
<feature type="compositionally biased region" description="Low complexity" evidence="2">
    <location>
        <begin position="425"/>
        <end position="437"/>
    </location>
</feature>
<dbReference type="EMBL" id="HBGY01026955">
    <property type="protein sequence ID" value="CAD9601102.1"/>
    <property type="molecule type" value="Transcribed_RNA"/>
</dbReference>
<feature type="region of interest" description="Disordered" evidence="2">
    <location>
        <begin position="556"/>
        <end position="576"/>
    </location>
</feature>
<feature type="coiled-coil region" evidence="1">
    <location>
        <begin position="303"/>
        <end position="330"/>
    </location>
</feature>
<feature type="region of interest" description="Disordered" evidence="2">
    <location>
        <begin position="1"/>
        <end position="20"/>
    </location>
</feature>
<keyword evidence="1" id="KW-0175">Coiled coil</keyword>